<dbReference type="SUPFAM" id="SSF52540">
    <property type="entry name" value="P-loop containing nucleoside triphosphate hydrolases"/>
    <property type="match status" value="1"/>
</dbReference>
<dbReference type="EMBL" id="QUAE01000030">
    <property type="protein sequence ID" value="REJ06041.1"/>
    <property type="molecule type" value="Genomic_DNA"/>
</dbReference>
<comment type="caution">
    <text evidence="2">The sequence shown here is derived from an EMBL/GenBank/DDBJ whole genome shotgun (WGS) entry which is preliminary data.</text>
</comment>
<dbReference type="Pfam" id="PF01695">
    <property type="entry name" value="IstB_IS21"/>
    <property type="match status" value="1"/>
</dbReference>
<proteinExistence type="predicted"/>
<evidence type="ECO:0000313" key="2">
    <source>
        <dbReference type="EMBL" id="REJ06041.1"/>
    </source>
</evidence>
<dbReference type="InterPro" id="IPR002611">
    <property type="entry name" value="IstB_ATP-bd"/>
</dbReference>
<keyword evidence="3" id="KW-1185">Reference proteome</keyword>
<dbReference type="AlphaFoldDB" id="A0A3E0IZK5"/>
<protein>
    <recommendedName>
        <fullName evidence="1">IstB-like ATP-binding domain-containing protein</fullName>
    </recommendedName>
</protein>
<accession>A0A3E0IZK5</accession>
<name>A0A3E0IZK5_9BACI</name>
<evidence type="ECO:0000313" key="3">
    <source>
        <dbReference type="Proteomes" id="UP000256305"/>
    </source>
</evidence>
<feature type="domain" description="IstB-like ATP-binding" evidence="1">
    <location>
        <begin position="2"/>
        <end position="60"/>
    </location>
</feature>
<dbReference type="Gene3D" id="3.40.50.300">
    <property type="entry name" value="P-loop containing nucleotide triphosphate hydrolases"/>
    <property type="match status" value="1"/>
</dbReference>
<gene>
    <name evidence="2" type="ORF">DYE48_19660</name>
</gene>
<evidence type="ECO:0000259" key="1">
    <source>
        <dbReference type="Pfam" id="PF01695"/>
    </source>
</evidence>
<sequence>MDEKRIKEVLTGRYIHHGNIILLVPTGVGKTYIATSMTVEVLTQGPTALYITGNDFIAECQNKD</sequence>
<dbReference type="Proteomes" id="UP000256305">
    <property type="component" value="Unassembled WGS sequence"/>
</dbReference>
<dbReference type="InterPro" id="IPR027417">
    <property type="entry name" value="P-loop_NTPase"/>
</dbReference>
<reference evidence="2 3" key="1">
    <citation type="submission" date="2018-08" db="EMBL/GenBank/DDBJ databases">
        <title>Genome sequence of Halobacillus trueperi KCTC 3686.</title>
        <authorList>
            <person name="Cho K.H."/>
            <person name="Kwak M.-J."/>
            <person name="Kim B.-Y."/>
            <person name="Chun J."/>
        </authorList>
    </citation>
    <scope>NUCLEOTIDE SEQUENCE [LARGE SCALE GENOMIC DNA]</scope>
    <source>
        <strain evidence="2 3">KCTC 3686</strain>
    </source>
</reference>
<dbReference type="GO" id="GO:0005524">
    <property type="term" value="F:ATP binding"/>
    <property type="evidence" value="ECO:0007669"/>
    <property type="project" value="InterPro"/>
</dbReference>
<organism evidence="2 3">
    <name type="scientific">Halobacillus trueperi</name>
    <dbReference type="NCBI Taxonomy" id="156205"/>
    <lineage>
        <taxon>Bacteria</taxon>
        <taxon>Bacillati</taxon>
        <taxon>Bacillota</taxon>
        <taxon>Bacilli</taxon>
        <taxon>Bacillales</taxon>
        <taxon>Bacillaceae</taxon>
        <taxon>Halobacillus</taxon>
    </lineage>
</organism>